<evidence type="ECO:0000256" key="2">
    <source>
        <dbReference type="ARBA" id="ARBA00022692"/>
    </source>
</evidence>
<name>A0ABV7C0Z1_9PROT</name>
<keyword evidence="8" id="KW-1185">Reference proteome</keyword>
<sequence>MNRTAWGLLRGLPQPVRFLLAGGGAAAVNWLVRFPLSAVMPFLAAVLVAAVIGMLVGFVLYRGFVFPASARPVLLQARDFFLVNLLTSGLVALLALLFVALAVRFGMGTVLAEAVAHAGAIAAGALLNYLGHSLVTFGPRGAGMRAWHRV</sequence>
<feature type="transmembrane region" description="Helical" evidence="5">
    <location>
        <begin position="39"/>
        <end position="61"/>
    </location>
</feature>
<evidence type="ECO:0000313" key="7">
    <source>
        <dbReference type="EMBL" id="MFC3003552.1"/>
    </source>
</evidence>
<gene>
    <name evidence="7" type="ORF">ACFOD3_26900</name>
</gene>
<dbReference type="RefSeq" id="WP_216840008.1">
    <property type="nucleotide sequence ID" value="NZ_JAFNJS010000012.1"/>
</dbReference>
<feature type="transmembrane region" description="Helical" evidence="5">
    <location>
        <begin position="15"/>
        <end position="32"/>
    </location>
</feature>
<evidence type="ECO:0000256" key="1">
    <source>
        <dbReference type="ARBA" id="ARBA00004141"/>
    </source>
</evidence>
<keyword evidence="2 5" id="KW-0812">Transmembrane</keyword>
<dbReference type="Proteomes" id="UP001595420">
    <property type="component" value="Unassembled WGS sequence"/>
</dbReference>
<keyword evidence="3 5" id="KW-1133">Transmembrane helix</keyword>
<evidence type="ECO:0000313" key="8">
    <source>
        <dbReference type="Proteomes" id="UP001595420"/>
    </source>
</evidence>
<feature type="transmembrane region" description="Helical" evidence="5">
    <location>
        <begin position="110"/>
        <end position="130"/>
    </location>
</feature>
<keyword evidence="4 5" id="KW-0472">Membrane</keyword>
<feature type="transmembrane region" description="Helical" evidence="5">
    <location>
        <begin position="81"/>
        <end position="103"/>
    </location>
</feature>
<feature type="domain" description="GtrA/DPMS transmembrane" evidence="6">
    <location>
        <begin position="17"/>
        <end position="137"/>
    </location>
</feature>
<reference evidence="8" key="1">
    <citation type="journal article" date="2019" name="Int. J. Syst. Evol. Microbiol.">
        <title>The Global Catalogue of Microorganisms (GCM) 10K type strain sequencing project: providing services to taxonomists for standard genome sequencing and annotation.</title>
        <authorList>
            <consortium name="The Broad Institute Genomics Platform"/>
            <consortium name="The Broad Institute Genome Sequencing Center for Infectious Disease"/>
            <person name="Wu L."/>
            <person name="Ma J."/>
        </authorList>
    </citation>
    <scope>NUCLEOTIDE SEQUENCE [LARGE SCALE GENOMIC DNA]</scope>
    <source>
        <strain evidence="8">CGMCC 1.16855</strain>
    </source>
</reference>
<protein>
    <submittedName>
        <fullName evidence="7">GtrA family protein</fullName>
    </submittedName>
</protein>
<comment type="caution">
    <text evidence="7">The sequence shown here is derived from an EMBL/GenBank/DDBJ whole genome shotgun (WGS) entry which is preliminary data.</text>
</comment>
<evidence type="ECO:0000256" key="4">
    <source>
        <dbReference type="ARBA" id="ARBA00023136"/>
    </source>
</evidence>
<proteinExistence type="predicted"/>
<evidence type="ECO:0000259" key="6">
    <source>
        <dbReference type="Pfam" id="PF04138"/>
    </source>
</evidence>
<organism evidence="7 8">
    <name type="scientific">Falsiroseomonas tokyonensis</name>
    <dbReference type="NCBI Taxonomy" id="430521"/>
    <lineage>
        <taxon>Bacteria</taxon>
        <taxon>Pseudomonadati</taxon>
        <taxon>Pseudomonadota</taxon>
        <taxon>Alphaproteobacteria</taxon>
        <taxon>Acetobacterales</taxon>
        <taxon>Roseomonadaceae</taxon>
        <taxon>Falsiroseomonas</taxon>
    </lineage>
</organism>
<dbReference type="Pfam" id="PF04138">
    <property type="entry name" value="GtrA_DPMS_TM"/>
    <property type="match status" value="1"/>
</dbReference>
<evidence type="ECO:0000256" key="3">
    <source>
        <dbReference type="ARBA" id="ARBA00022989"/>
    </source>
</evidence>
<accession>A0ABV7C0Z1</accession>
<dbReference type="InterPro" id="IPR007267">
    <property type="entry name" value="GtrA_DPMS_TM"/>
</dbReference>
<comment type="subcellular location">
    <subcellularLocation>
        <location evidence="1">Membrane</location>
        <topology evidence="1">Multi-pass membrane protein</topology>
    </subcellularLocation>
</comment>
<evidence type="ECO:0000256" key="5">
    <source>
        <dbReference type="SAM" id="Phobius"/>
    </source>
</evidence>
<dbReference type="EMBL" id="JBHRSB010000012">
    <property type="protein sequence ID" value="MFC3003552.1"/>
    <property type="molecule type" value="Genomic_DNA"/>
</dbReference>